<dbReference type="KEGG" id="mah:MEALZ_2333"/>
<keyword evidence="3" id="KW-1185">Reference proteome</keyword>
<gene>
    <name evidence="2" type="ordered locus">MEALZ_2333</name>
</gene>
<feature type="compositionally biased region" description="Polar residues" evidence="1">
    <location>
        <begin position="21"/>
        <end position="35"/>
    </location>
</feature>
<dbReference type="EMBL" id="FO082060">
    <property type="protein sequence ID" value="CCE24014.1"/>
    <property type="molecule type" value="Genomic_DNA"/>
</dbReference>
<dbReference type="RefSeq" id="WP_014148795.1">
    <property type="nucleotide sequence ID" value="NC_016112.1"/>
</dbReference>
<name>G4SUV5_META2</name>
<organism evidence="2 3">
    <name type="scientific">Methylotuvimicrobium alcaliphilum (strain DSM 19304 / NCIMB 14124 / VKM B-2133 / 20Z)</name>
    <name type="common">Methylomicrobium alcaliphilum</name>
    <dbReference type="NCBI Taxonomy" id="1091494"/>
    <lineage>
        <taxon>Bacteria</taxon>
        <taxon>Pseudomonadati</taxon>
        <taxon>Pseudomonadota</taxon>
        <taxon>Gammaproteobacteria</taxon>
        <taxon>Methylococcales</taxon>
        <taxon>Methylococcaceae</taxon>
        <taxon>Methylotuvimicrobium</taxon>
    </lineage>
</organism>
<dbReference type="STRING" id="1091494.MEALZ_2333"/>
<proteinExistence type="predicted"/>
<evidence type="ECO:0000313" key="2">
    <source>
        <dbReference type="EMBL" id="CCE24014.1"/>
    </source>
</evidence>
<dbReference type="AlphaFoldDB" id="G4SUV5"/>
<accession>G4SUV5</accession>
<protein>
    <submittedName>
        <fullName evidence="2">Uncharacterized protein</fullName>
    </submittedName>
</protein>
<evidence type="ECO:0000313" key="3">
    <source>
        <dbReference type="Proteomes" id="UP000008315"/>
    </source>
</evidence>
<sequence length="117" mass="12597">MEIQAITPRIDNTVPNVPAQPEQNRGLTEAPNQDVATPRAPIVSDEQNLELSDNALQLSESFRNREAQNVNSAPPVAEPEQANEIVRQTADLIKQFPSDGLAAQSNLTSSVVKGLLG</sequence>
<evidence type="ECO:0000256" key="1">
    <source>
        <dbReference type="SAM" id="MobiDB-lite"/>
    </source>
</evidence>
<reference evidence="3" key="1">
    <citation type="journal article" date="2012" name="J. Bacteriol.">
        <title>Genome sequence of the haloalkaliphilic methanotrophic bacterium Methylomicrobium alcaliphilum 20Z.</title>
        <authorList>
            <person name="Vuilleumier S."/>
            <person name="Khmelenina V.N."/>
            <person name="Bringel F."/>
            <person name="Reshetnikov A.S."/>
            <person name="Lajus A."/>
            <person name="Mangenot S."/>
            <person name="Rouy Z."/>
            <person name="Op den Camp H.J."/>
            <person name="Jetten M.S."/>
            <person name="Dispirito A.A."/>
            <person name="Dunfield P."/>
            <person name="Klotz M.G."/>
            <person name="Semrau J.D."/>
            <person name="Stein L.Y."/>
            <person name="Barbe V."/>
            <person name="Medigue C."/>
            <person name="Trotsenko Y.A."/>
            <person name="Kalyuzhnaya M.G."/>
        </authorList>
    </citation>
    <scope>NUCLEOTIDE SEQUENCE [LARGE SCALE GENOMIC DNA]</scope>
    <source>
        <strain evidence="3">DSM 19304 / NCIMB 14124 / VKM B-2133 / 20Z</strain>
    </source>
</reference>
<dbReference type="HOGENOM" id="CLU_2082020_0_0_6"/>
<feature type="region of interest" description="Disordered" evidence="1">
    <location>
        <begin position="1"/>
        <end position="35"/>
    </location>
</feature>
<dbReference type="Proteomes" id="UP000008315">
    <property type="component" value="Chromosome"/>
</dbReference>
<dbReference type="PATRIC" id="fig|271065.3.peg.2397"/>